<name>A0ABR7MLN1_9BACT</name>
<evidence type="ECO:0000313" key="2">
    <source>
        <dbReference type="Proteomes" id="UP000622017"/>
    </source>
</evidence>
<proteinExistence type="predicted"/>
<evidence type="ECO:0000313" key="1">
    <source>
        <dbReference type="EMBL" id="MBC6611977.1"/>
    </source>
</evidence>
<accession>A0ABR7MLN1</accession>
<dbReference type="RefSeq" id="WP_187320254.1">
    <property type="nucleotide sequence ID" value="NZ_JACSCY010000011.1"/>
</dbReference>
<dbReference type="EMBL" id="JACSCY010000011">
    <property type="protein sequence ID" value="MBC6611977.1"/>
    <property type="molecule type" value="Genomic_DNA"/>
</dbReference>
<sequence>MRIPFLQKVAVRKITSDVTGASRERATEILEGILQELPELLLATIVDLNSGRLLAAYTKQAQSDPYKVTTYAVATARQLARLPAQPGLATQQLQDLVLVLDEQLYVLRLTADQQWGCLLLVYTHDTNLALAREVLRKHSGQ</sequence>
<dbReference type="Proteomes" id="UP000622017">
    <property type="component" value="Unassembled WGS sequence"/>
</dbReference>
<reference evidence="1 2" key="1">
    <citation type="submission" date="2020-08" db="EMBL/GenBank/DDBJ databases">
        <title>Hymenobacter sp.</title>
        <authorList>
            <person name="Kim M.K."/>
        </authorList>
    </citation>
    <scope>NUCLEOTIDE SEQUENCE [LARGE SCALE GENOMIC DNA]</scope>
    <source>
        <strain evidence="1 2">BT507</strain>
    </source>
</reference>
<comment type="caution">
    <text evidence="1">The sequence shown here is derived from an EMBL/GenBank/DDBJ whole genome shotgun (WGS) entry which is preliminary data.</text>
</comment>
<protein>
    <recommendedName>
        <fullName evidence="3">Roadblock/LAMTOR2 domain-containing protein</fullName>
    </recommendedName>
</protein>
<evidence type="ECO:0008006" key="3">
    <source>
        <dbReference type="Google" id="ProtNLM"/>
    </source>
</evidence>
<organism evidence="1 2">
    <name type="scientific">Hymenobacter citatus</name>
    <dbReference type="NCBI Taxonomy" id="2763506"/>
    <lineage>
        <taxon>Bacteria</taxon>
        <taxon>Pseudomonadati</taxon>
        <taxon>Bacteroidota</taxon>
        <taxon>Cytophagia</taxon>
        <taxon>Cytophagales</taxon>
        <taxon>Hymenobacteraceae</taxon>
        <taxon>Hymenobacter</taxon>
    </lineage>
</organism>
<gene>
    <name evidence="1" type="ORF">H8B15_13675</name>
</gene>
<keyword evidence="2" id="KW-1185">Reference proteome</keyword>